<name>A0A6I3KQ76_9HYPH</name>
<evidence type="ECO:0000259" key="2">
    <source>
        <dbReference type="Pfam" id="PF13360"/>
    </source>
</evidence>
<proteinExistence type="predicted"/>
<dbReference type="InterPro" id="IPR011047">
    <property type="entry name" value="Quinoprotein_ADH-like_sf"/>
</dbReference>
<organism evidence="3 4">
    <name type="scientific">Hyphomicrobium album</name>
    <dbReference type="NCBI Taxonomy" id="2665159"/>
    <lineage>
        <taxon>Bacteria</taxon>
        <taxon>Pseudomonadati</taxon>
        <taxon>Pseudomonadota</taxon>
        <taxon>Alphaproteobacteria</taxon>
        <taxon>Hyphomicrobiales</taxon>
        <taxon>Hyphomicrobiaceae</taxon>
        <taxon>Hyphomicrobium</taxon>
    </lineage>
</organism>
<dbReference type="InterPro" id="IPR002372">
    <property type="entry name" value="PQQ_rpt_dom"/>
</dbReference>
<reference evidence="3 4" key="1">
    <citation type="submission" date="2019-11" db="EMBL/GenBank/DDBJ databases">
        <title>Identification of a novel strain.</title>
        <authorList>
            <person name="Xu Q."/>
            <person name="Wang G."/>
        </authorList>
    </citation>
    <scope>NUCLEOTIDE SEQUENCE [LARGE SCALE GENOMIC DNA]</scope>
    <source>
        <strain evidence="4">xq</strain>
    </source>
</reference>
<dbReference type="Proteomes" id="UP000440694">
    <property type="component" value="Unassembled WGS sequence"/>
</dbReference>
<feature type="domain" description="Pyrrolo-quinoline quinone repeat" evidence="2">
    <location>
        <begin position="24"/>
        <end position="98"/>
    </location>
</feature>
<dbReference type="InterPro" id="IPR015943">
    <property type="entry name" value="WD40/YVTN_repeat-like_dom_sf"/>
</dbReference>
<evidence type="ECO:0000313" key="4">
    <source>
        <dbReference type="Proteomes" id="UP000440694"/>
    </source>
</evidence>
<keyword evidence="4" id="KW-1185">Reference proteome</keyword>
<dbReference type="AlphaFoldDB" id="A0A6I3KQ76"/>
<sequence>MCSYSSRRRTTSLPERHSSSERSGAVVAVGHAGSVLLLEVASGRILWERALTDLPAGSPCEGQPVAVRLVADTVVAACMGHVFALTLEDGSLIWQINRRGRGAGETTLATERD</sequence>
<accession>A0A6I3KQ76</accession>
<evidence type="ECO:0000313" key="3">
    <source>
        <dbReference type="EMBL" id="MTD95746.1"/>
    </source>
</evidence>
<protein>
    <submittedName>
        <fullName evidence="3">PQQ-binding-like beta-propeller repeat protein</fullName>
    </submittedName>
</protein>
<dbReference type="Gene3D" id="2.130.10.10">
    <property type="entry name" value="YVTN repeat-like/Quinoprotein amine dehydrogenase"/>
    <property type="match status" value="1"/>
</dbReference>
<dbReference type="Pfam" id="PF13360">
    <property type="entry name" value="PQQ_2"/>
    <property type="match status" value="1"/>
</dbReference>
<feature type="region of interest" description="Disordered" evidence="1">
    <location>
        <begin position="1"/>
        <end position="25"/>
    </location>
</feature>
<comment type="caution">
    <text evidence="3">The sequence shown here is derived from an EMBL/GenBank/DDBJ whole genome shotgun (WGS) entry which is preliminary data.</text>
</comment>
<dbReference type="EMBL" id="WMBQ01000002">
    <property type="protein sequence ID" value="MTD95746.1"/>
    <property type="molecule type" value="Genomic_DNA"/>
</dbReference>
<dbReference type="SUPFAM" id="SSF50998">
    <property type="entry name" value="Quinoprotein alcohol dehydrogenase-like"/>
    <property type="match status" value="1"/>
</dbReference>
<gene>
    <name evidence="3" type="ORF">GIW81_15510</name>
</gene>
<feature type="compositionally biased region" description="Basic residues" evidence="1">
    <location>
        <begin position="1"/>
        <end position="10"/>
    </location>
</feature>
<evidence type="ECO:0000256" key="1">
    <source>
        <dbReference type="SAM" id="MobiDB-lite"/>
    </source>
</evidence>